<sequence>MQGITITNEERLKAIKLIEEGKSMEEIISEVGLSKPSIYKIINLKENNRIDAMGNITGKRARFIKGYPTIIINPIICLINPIISLE</sequence>
<organism evidence="1 2">
    <name type="scientific">Tissierella pigra</name>
    <dbReference type="NCBI Taxonomy" id="2607614"/>
    <lineage>
        <taxon>Bacteria</taxon>
        <taxon>Bacillati</taxon>
        <taxon>Bacillota</taxon>
        <taxon>Tissierellia</taxon>
        <taxon>Tissierellales</taxon>
        <taxon>Tissierellaceae</taxon>
        <taxon>Tissierella</taxon>
    </lineage>
</organism>
<dbReference type="RefSeq" id="WP_154440767.1">
    <property type="nucleotide sequence ID" value="NZ_VUNQ01000025.1"/>
</dbReference>
<accession>A0A6N7Y066</accession>
<dbReference type="SUPFAM" id="SSF46689">
    <property type="entry name" value="Homeodomain-like"/>
    <property type="match status" value="1"/>
</dbReference>
<dbReference type="Pfam" id="PF13384">
    <property type="entry name" value="HTH_23"/>
    <property type="match status" value="1"/>
</dbReference>
<reference evidence="1 2" key="1">
    <citation type="submission" date="2019-09" db="EMBL/GenBank/DDBJ databases">
        <title>In-depth cultivation of the pig gut microbiome towards novel bacterial diversity and tailored functional studies.</title>
        <authorList>
            <person name="Wylensek D."/>
            <person name="Hitch T.C.A."/>
            <person name="Clavel T."/>
        </authorList>
    </citation>
    <scope>NUCLEOTIDE SEQUENCE [LARGE SCALE GENOMIC DNA]</scope>
    <source>
        <strain evidence="1 2">WCA3-693-APC-4?</strain>
    </source>
</reference>
<dbReference type="AlphaFoldDB" id="A0A6N7Y066"/>
<dbReference type="Proteomes" id="UP000469523">
    <property type="component" value="Unassembled WGS sequence"/>
</dbReference>
<comment type="caution">
    <text evidence="1">The sequence shown here is derived from an EMBL/GenBank/DDBJ whole genome shotgun (WGS) entry which is preliminary data.</text>
</comment>
<proteinExistence type="predicted"/>
<evidence type="ECO:0000313" key="1">
    <source>
        <dbReference type="EMBL" id="MSU02115.1"/>
    </source>
</evidence>
<protein>
    <submittedName>
        <fullName evidence="1">Helix-turn-helix domain-containing protein</fullName>
    </submittedName>
</protein>
<name>A0A6N7Y066_9FIRM</name>
<gene>
    <name evidence="1" type="ORF">FYJ83_11600</name>
</gene>
<dbReference type="InterPro" id="IPR009057">
    <property type="entry name" value="Homeodomain-like_sf"/>
</dbReference>
<keyword evidence="2" id="KW-1185">Reference proteome</keyword>
<evidence type="ECO:0000313" key="2">
    <source>
        <dbReference type="Proteomes" id="UP000469523"/>
    </source>
</evidence>
<dbReference type="EMBL" id="VUNQ01000025">
    <property type="protein sequence ID" value="MSU02115.1"/>
    <property type="molecule type" value="Genomic_DNA"/>
</dbReference>
<dbReference type="Gene3D" id="1.10.10.60">
    <property type="entry name" value="Homeodomain-like"/>
    <property type="match status" value="1"/>
</dbReference>